<name>A0A177TQA6_9BASI</name>
<comment type="caution">
    <text evidence="2">The sequence shown here is derived from an EMBL/GenBank/DDBJ whole genome shotgun (WGS) entry which is preliminary data.</text>
</comment>
<reference evidence="2" key="1">
    <citation type="submission" date="2016-04" db="EMBL/GenBank/DDBJ databases">
        <authorList>
            <person name="Nguyen H.D."/>
            <person name="Samba Siva P."/>
            <person name="Cullis J."/>
            <person name="Levesque C.A."/>
            <person name="Hambleton S."/>
        </authorList>
    </citation>
    <scope>NUCLEOTIDE SEQUENCE</scope>
    <source>
        <strain evidence="2">DAOMC 236416</strain>
    </source>
</reference>
<evidence type="ECO:0000313" key="2">
    <source>
        <dbReference type="EMBL" id="KAE8240467.1"/>
    </source>
</evidence>
<dbReference type="EMBL" id="LWDF02001080">
    <property type="protein sequence ID" value="KAE8240467.1"/>
    <property type="molecule type" value="Genomic_DNA"/>
</dbReference>
<feature type="compositionally biased region" description="Polar residues" evidence="1">
    <location>
        <begin position="88"/>
        <end position="103"/>
    </location>
</feature>
<feature type="region of interest" description="Disordered" evidence="1">
    <location>
        <begin position="373"/>
        <end position="433"/>
    </location>
</feature>
<feature type="compositionally biased region" description="Polar residues" evidence="1">
    <location>
        <begin position="113"/>
        <end position="122"/>
    </location>
</feature>
<evidence type="ECO:0000313" key="3">
    <source>
        <dbReference type="Proteomes" id="UP000077521"/>
    </source>
</evidence>
<organism evidence="2 3">
    <name type="scientific">Tilletia indica</name>
    <dbReference type="NCBI Taxonomy" id="43049"/>
    <lineage>
        <taxon>Eukaryota</taxon>
        <taxon>Fungi</taxon>
        <taxon>Dikarya</taxon>
        <taxon>Basidiomycota</taxon>
        <taxon>Ustilaginomycotina</taxon>
        <taxon>Exobasidiomycetes</taxon>
        <taxon>Tilletiales</taxon>
        <taxon>Tilletiaceae</taxon>
        <taxon>Tilletia</taxon>
    </lineage>
</organism>
<feature type="compositionally biased region" description="Low complexity" evidence="1">
    <location>
        <begin position="422"/>
        <end position="433"/>
    </location>
</feature>
<sequence length="522" mass="56987">MAPKPEPTTGTPPITRSQTQREAAAESTAQLPIGGGESELSDSGMLRKLLERQDVLIDRVTALEENRSTVSQQMEELTTRMGRVELSPSGNPPSTNLSPSTGRPSDDARVVQSEPSTTTGDSSRPPERDAPVDDPIPATLQDLLSRMVPGDRNQMRALMGKYGSDNSVTKLDSRPASAPTMVGPPHTSPAPPASAGNRSLVCKKEVLGEFDGEPSRLEHFLGRVIAITNSNGDPGWEPAVICALPQCLVGDAQVWHIGLTKVETDQLTTVAEWCRIMRRRFPVNAIEQRKLAHARKWETSTETAMTYYFKKVQLFRSAYGGVYTDEGIAQELIAALPASMRALIRLPQTAVTLEEVQDALCEWEPTWREDHGVSLIKKKPDPKSESASSASSSVQQSAALTSLPLRPPRSDLRPSVTTVKSAVPTPDPATTTALIPPAMMASLSASYDPTRVIPATNEQPRMYRRPDSTKIMRLARNCGKCGGQHFDFEHDHLLRAGQLNTLDSLTEGYPEVDETELNLQHF</sequence>
<evidence type="ECO:0000256" key="1">
    <source>
        <dbReference type="SAM" id="MobiDB-lite"/>
    </source>
</evidence>
<feature type="compositionally biased region" description="Low complexity" evidence="1">
    <location>
        <begin position="385"/>
        <end position="404"/>
    </location>
</feature>
<feature type="region of interest" description="Disordered" evidence="1">
    <location>
        <begin position="1"/>
        <end position="45"/>
    </location>
</feature>
<keyword evidence="3" id="KW-1185">Reference proteome</keyword>
<feature type="region of interest" description="Disordered" evidence="1">
    <location>
        <begin position="174"/>
        <end position="197"/>
    </location>
</feature>
<feature type="compositionally biased region" description="Basic and acidic residues" evidence="1">
    <location>
        <begin position="373"/>
        <end position="384"/>
    </location>
</feature>
<protein>
    <submittedName>
        <fullName evidence="2">Uncharacterized protein</fullName>
    </submittedName>
</protein>
<accession>A0A177TQA6</accession>
<gene>
    <name evidence="2" type="ORF">A4X13_0g7793</name>
</gene>
<feature type="compositionally biased region" description="Polar residues" evidence="1">
    <location>
        <begin position="8"/>
        <end position="21"/>
    </location>
</feature>
<proteinExistence type="predicted"/>
<dbReference type="AlphaFoldDB" id="A0A177TQA6"/>
<dbReference type="Proteomes" id="UP000077521">
    <property type="component" value="Unassembled WGS sequence"/>
</dbReference>
<feature type="region of interest" description="Disordered" evidence="1">
    <location>
        <begin position="67"/>
        <end position="136"/>
    </location>
</feature>
<reference evidence="2" key="2">
    <citation type="journal article" date="2019" name="IMA Fungus">
        <title>Genome sequencing and comparison of five Tilletia species to identify candidate genes for the detection of regulated species infecting wheat.</title>
        <authorList>
            <person name="Nguyen H.D.T."/>
            <person name="Sultana T."/>
            <person name="Kesanakurti P."/>
            <person name="Hambleton S."/>
        </authorList>
    </citation>
    <scope>NUCLEOTIDE SEQUENCE</scope>
    <source>
        <strain evidence="2">DAOMC 236416</strain>
    </source>
</reference>